<dbReference type="GO" id="GO:0006289">
    <property type="term" value="P:nucleotide-excision repair"/>
    <property type="evidence" value="ECO:0007669"/>
    <property type="project" value="TreeGrafter"/>
</dbReference>
<evidence type="ECO:0000313" key="7">
    <source>
        <dbReference type="Proteomes" id="UP000015346"/>
    </source>
</evidence>
<dbReference type="HOGENOM" id="CLU_001338_2_0_5"/>
<dbReference type="OrthoDB" id="9815222at2"/>
<dbReference type="GO" id="GO:0043138">
    <property type="term" value="F:3'-5' DNA helicase activity"/>
    <property type="evidence" value="ECO:0007669"/>
    <property type="project" value="TreeGrafter"/>
</dbReference>
<dbReference type="SUPFAM" id="SSF52540">
    <property type="entry name" value="P-loop containing nucleoside triphosphate hydrolases"/>
    <property type="match status" value="2"/>
</dbReference>
<dbReference type="Pfam" id="PF00271">
    <property type="entry name" value="Helicase_C"/>
    <property type="match status" value="1"/>
</dbReference>
<keyword evidence="1" id="KW-0547">Nucleotide-binding</keyword>
<dbReference type="PROSITE" id="PS51192">
    <property type="entry name" value="HELICASE_ATP_BIND_1"/>
    <property type="match status" value="1"/>
</dbReference>
<keyword evidence="2" id="KW-0067">ATP-binding</keyword>
<comment type="caution">
    <text evidence="6">The sequence shown here is derived from an EMBL/GenBank/DDBJ whole genome shotgun (WGS) entry which is preliminary data.</text>
</comment>
<dbReference type="PATRIC" id="fig|1123069.3.peg.2269"/>
<dbReference type="EMBL" id="AOLV01000026">
    <property type="protein sequence ID" value="EPX84387.1"/>
    <property type="molecule type" value="Genomic_DNA"/>
</dbReference>
<evidence type="ECO:0000256" key="2">
    <source>
        <dbReference type="ARBA" id="ARBA00022840"/>
    </source>
</evidence>
<proteinExistence type="predicted"/>
<accession>S9QXP4</accession>
<sequence>MPPASNLTAALDRLTRASAMGMVARTRMASPGLNLWLARELAKDPGTAGALIADPVIEIARAWKPADRPLSALAPDLLSPDLVAALDGTQVARLPAERPPYAHQLAAWQATLGERRSAIVTAGTGAGKTECFLIPVLQDALAHPRPDGGVRAILLYPLNALIESQRDRLRAWAERLRGRVRFALLNGDTPETERQAKEQSDDIELRSRQAIRKRPPEVLVTNITMLEYLLLRSADRPILAASQGALRWIVLDEAHTYAGSQAAEMALLLRRVRAAFGVTPGDVRLIATSATIGGEDRTAEKLAAFAGALAGQEPERVAVIEGQERTPDLPPAGPDGPLAPDLPAEALAGHPRVQALRRALSESGRPLGEVARILTGDATRRDEAVRLLDALAAADWQGHRLLPWRAHLFHRAQGGLWACPDPACPHRAPELTGAGAGWPFGAVWLTPRAACACGAPVYEVVACNDCGTAHLQGLAQPGAQLRLLAPEAGEGDDFALDQDPGEEDAPAAPAGSAWLAAEGQGGGMAGWLGADGLWFDNTPPHGTRAIRARWIATPADRACCARAGQAGLTGFRFGPAFLMGNGVGGVLEDLAPPGGRPGLPAGGRRAISFSDSRQGVARLAAKLQQGAERDLTRAFLWHAVQEAPAGADPAEIAALREKIAKMEAAGLGDYADADRRRLGELTGAAAAPIPWGSLVQGLAAHADLREFAGDIWRGRALGAGLADDPAKLAEMFLYRELFRRPRVQNNPETLGLLRLTFPAMEERARLSGPPRLLAEAGMDAEGWAALAQVAVDLVFRQSLAVDMPPAFVPLVAPRHGVLNAVVPADTRAEDMPANSRRWPGPQAVNGRLTRLAELVYAPTGGSPDSRTDQDRAGEVLDALWQLIAGTAARDTGAGAWRLDFARAAVLRLDRAFLCPVTRRPYAYSLSGRSPNDPARTMQPFEMPRLPMANRGGLTRDQAAEIAEWCQTDPTVAALRAGGLWTNLHDRLAAFPPYIRAQEHSAQIPRPTLQRYEQAFAEGRINLLNCSTTMEMGVDLADVRLVVNANVPPSLANYRQRAGRPAAGEPFAFTLTFCRDLPLDRRAFDNPAAWLTRPIVAPRVWFDSPALVRRHVNAAILTAWLAARGGTDVTGSIGAFLGAGSSANRPVEDGAAADAFLADLDAGWAGGLDGPLRDLLAGTVLTGQGVEALAAHTRAAFEALVAGWRREHLALLQAAAAAPDREARQALELRARRLAGEFLLGELARRGFTPAYGFPTDVVTFQNLCHRSPDADTGQSRFLRGTAARSLDQALREYAPGAELVIDGLVHRASGILPAWEAGADASGLEDLRSLWSCPACRAFDWAPTAPESCPRCGYKPLKIRRALRPAGFLGDEPAHVGYENLSHIAADPRGFPPMAATGWRWPKAPGGCAPIPKAALR</sequence>
<dbReference type="PANTHER" id="PTHR47957:SF3">
    <property type="entry name" value="ATP-DEPENDENT HELICASE HRQ1"/>
    <property type="match status" value="1"/>
</dbReference>
<organism evidence="6 7">
    <name type="scientific">Rubellimicrobium thermophilum DSM 16684</name>
    <dbReference type="NCBI Taxonomy" id="1123069"/>
    <lineage>
        <taxon>Bacteria</taxon>
        <taxon>Pseudomonadati</taxon>
        <taxon>Pseudomonadota</taxon>
        <taxon>Alphaproteobacteria</taxon>
        <taxon>Rhodobacterales</taxon>
        <taxon>Roseobacteraceae</taxon>
        <taxon>Rubellimicrobium</taxon>
    </lineage>
</organism>
<dbReference type="InterPro" id="IPR014001">
    <property type="entry name" value="Helicase_ATP-bd"/>
</dbReference>
<evidence type="ECO:0000256" key="1">
    <source>
        <dbReference type="ARBA" id="ARBA00022741"/>
    </source>
</evidence>
<reference evidence="6 7" key="1">
    <citation type="journal article" date="2013" name="Stand. Genomic Sci.">
        <title>Genome sequence of the reddish-pigmented Rubellimicrobium thermophilum type strain (DSM 16684(T)), a member of the Roseobacter clade.</title>
        <authorList>
            <person name="Fiebig A."/>
            <person name="Riedel T."/>
            <person name="Gronow S."/>
            <person name="Petersen J."/>
            <person name="Klenk H.P."/>
            <person name="Goker M."/>
        </authorList>
    </citation>
    <scope>NUCLEOTIDE SEQUENCE [LARGE SCALE GENOMIC DNA]</scope>
    <source>
        <strain evidence="6 7">DSM 16684</strain>
    </source>
</reference>
<dbReference type="GO" id="GO:0036297">
    <property type="term" value="P:interstrand cross-link repair"/>
    <property type="evidence" value="ECO:0007669"/>
    <property type="project" value="TreeGrafter"/>
</dbReference>
<dbReference type="SMART" id="SM00487">
    <property type="entry name" value="DEXDc"/>
    <property type="match status" value="1"/>
</dbReference>
<evidence type="ECO:0000259" key="5">
    <source>
        <dbReference type="PROSITE" id="PS51194"/>
    </source>
</evidence>
<dbReference type="InterPro" id="IPR001650">
    <property type="entry name" value="Helicase_C-like"/>
</dbReference>
<feature type="domain" description="Helicase C-terminal" evidence="5">
    <location>
        <begin position="917"/>
        <end position="1105"/>
    </location>
</feature>
<feature type="compositionally biased region" description="Acidic residues" evidence="3">
    <location>
        <begin position="491"/>
        <end position="505"/>
    </location>
</feature>
<dbReference type="SMART" id="SM00490">
    <property type="entry name" value="HELICc"/>
    <property type="match status" value="1"/>
</dbReference>
<evidence type="ECO:0000313" key="6">
    <source>
        <dbReference type="EMBL" id="EPX84387.1"/>
    </source>
</evidence>
<feature type="region of interest" description="Disordered" evidence="3">
    <location>
        <begin position="491"/>
        <end position="510"/>
    </location>
</feature>
<gene>
    <name evidence="6" type="ORF">ruthe_02293</name>
</gene>
<dbReference type="STRING" id="1123069.ruthe_02293"/>
<protein>
    <submittedName>
        <fullName evidence="6">Distinct helicase family</fullName>
    </submittedName>
</protein>
<evidence type="ECO:0000259" key="4">
    <source>
        <dbReference type="PROSITE" id="PS51192"/>
    </source>
</evidence>
<dbReference type="PANTHER" id="PTHR47957">
    <property type="entry name" value="ATP-DEPENDENT HELICASE HRQ1"/>
    <property type="match status" value="1"/>
</dbReference>
<keyword evidence="6" id="KW-0347">Helicase</keyword>
<name>S9QXP4_9RHOB</name>
<dbReference type="InterPro" id="IPR011545">
    <property type="entry name" value="DEAD/DEAH_box_helicase_dom"/>
</dbReference>
<feature type="domain" description="Helicase ATP-binding" evidence="4">
    <location>
        <begin position="109"/>
        <end position="310"/>
    </location>
</feature>
<dbReference type="PROSITE" id="PS51194">
    <property type="entry name" value="HELICASE_CTER"/>
    <property type="match status" value="1"/>
</dbReference>
<dbReference type="Proteomes" id="UP000015346">
    <property type="component" value="Unassembled WGS sequence"/>
</dbReference>
<dbReference type="Gene3D" id="3.40.50.300">
    <property type="entry name" value="P-loop containing nucleotide triphosphate hydrolases"/>
    <property type="match status" value="2"/>
</dbReference>
<evidence type="ECO:0000256" key="3">
    <source>
        <dbReference type="SAM" id="MobiDB-lite"/>
    </source>
</evidence>
<dbReference type="GO" id="GO:0003676">
    <property type="term" value="F:nucleic acid binding"/>
    <property type="evidence" value="ECO:0007669"/>
    <property type="project" value="InterPro"/>
</dbReference>
<dbReference type="RefSeq" id="WP_021098375.1">
    <property type="nucleotide sequence ID" value="NZ_KE557322.1"/>
</dbReference>
<keyword evidence="7" id="KW-1185">Reference proteome</keyword>
<dbReference type="InterPro" id="IPR027417">
    <property type="entry name" value="P-loop_NTPase"/>
</dbReference>
<dbReference type="Pfam" id="PF00270">
    <property type="entry name" value="DEAD"/>
    <property type="match status" value="1"/>
</dbReference>
<keyword evidence="6" id="KW-0378">Hydrolase</keyword>
<dbReference type="GO" id="GO:0005524">
    <property type="term" value="F:ATP binding"/>
    <property type="evidence" value="ECO:0007669"/>
    <property type="project" value="UniProtKB-KW"/>
</dbReference>